<keyword evidence="15" id="KW-1185">Reference proteome</keyword>
<proteinExistence type="inferred from homology"/>
<dbReference type="GO" id="GO:0045202">
    <property type="term" value="C:synapse"/>
    <property type="evidence" value="ECO:0007669"/>
    <property type="project" value="GOC"/>
</dbReference>
<dbReference type="OrthoDB" id="6358729at2759"/>
<feature type="transmembrane region" description="Helical" evidence="12">
    <location>
        <begin position="479"/>
        <end position="504"/>
    </location>
</feature>
<dbReference type="EMBL" id="JTDF01002296">
    <property type="protein sequence ID" value="KAF8568962.1"/>
    <property type="molecule type" value="Genomic_DNA"/>
</dbReference>
<organism evidence="14 15">
    <name type="scientific">Paragonimus westermani</name>
    <dbReference type="NCBI Taxonomy" id="34504"/>
    <lineage>
        <taxon>Eukaryota</taxon>
        <taxon>Metazoa</taxon>
        <taxon>Spiralia</taxon>
        <taxon>Lophotrochozoa</taxon>
        <taxon>Platyhelminthes</taxon>
        <taxon>Trematoda</taxon>
        <taxon>Digenea</taxon>
        <taxon>Plagiorchiida</taxon>
        <taxon>Troglotremata</taxon>
        <taxon>Troglotrematidae</taxon>
        <taxon>Paragonimus</taxon>
    </lineage>
</organism>
<evidence type="ECO:0000256" key="9">
    <source>
        <dbReference type="ARBA" id="ARBA00023224"/>
    </source>
</evidence>
<keyword evidence="2" id="KW-1003">Cell membrane</keyword>
<evidence type="ECO:0000256" key="10">
    <source>
        <dbReference type="RuleBase" id="RU000688"/>
    </source>
</evidence>
<dbReference type="GO" id="GO:0004930">
    <property type="term" value="F:G protein-coupled receptor activity"/>
    <property type="evidence" value="ECO:0007669"/>
    <property type="project" value="UniProtKB-KW"/>
</dbReference>
<feature type="transmembrane region" description="Helical" evidence="12">
    <location>
        <begin position="63"/>
        <end position="82"/>
    </location>
</feature>
<dbReference type="InterPro" id="IPR000276">
    <property type="entry name" value="GPCR_Rhodpsn"/>
</dbReference>
<dbReference type="AlphaFoldDB" id="A0A8T0DNU7"/>
<keyword evidence="6 12" id="KW-0472">Membrane</keyword>
<feature type="transmembrane region" description="Helical" evidence="12">
    <location>
        <begin position="144"/>
        <end position="163"/>
    </location>
</feature>
<feature type="transmembrane region" description="Helical" evidence="12">
    <location>
        <begin position="102"/>
        <end position="123"/>
    </location>
</feature>
<evidence type="ECO:0000259" key="13">
    <source>
        <dbReference type="PROSITE" id="PS50262"/>
    </source>
</evidence>
<keyword evidence="9 10" id="KW-0807">Transducer</keyword>
<evidence type="ECO:0000256" key="5">
    <source>
        <dbReference type="ARBA" id="ARBA00023040"/>
    </source>
</evidence>
<dbReference type="InterPro" id="IPR017452">
    <property type="entry name" value="GPCR_Rhodpsn_7TM"/>
</dbReference>
<evidence type="ECO:0000256" key="4">
    <source>
        <dbReference type="ARBA" id="ARBA00022989"/>
    </source>
</evidence>
<comment type="subcellular location">
    <subcellularLocation>
        <location evidence="1">Cell membrane</location>
        <topology evidence="1">Multi-pass membrane protein</topology>
    </subcellularLocation>
</comment>
<reference evidence="14 15" key="1">
    <citation type="submission" date="2019-07" db="EMBL/GenBank/DDBJ databases">
        <title>Annotation for the trematode Paragonimus westermani.</title>
        <authorList>
            <person name="Choi Y.-J."/>
        </authorList>
    </citation>
    <scope>NUCLEOTIDE SEQUENCE [LARGE SCALE GENOMIC DNA]</scope>
    <source>
        <strain evidence="14">180907_Pwestermani</strain>
    </source>
</reference>
<evidence type="ECO:0000256" key="11">
    <source>
        <dbReference type="SAM" id="MobiDB-lite"/>
    </source>
</evidence>
<dbReference type="PROSITE" id="PS50262">
    <property type="entry name" value="G_PROTEIN_RECEP_F1_2"/>
    <property type="match status" value="1"/>
</dbReference>
<evidence type="ECO:0000256" key="8">
    <source>
        <dbReference type="ARBA" id="ARBA00023170"/>
    </source>
</evidence>
<dbReference type="GO" id="GO:0001591">
    <property type="term" value="F:dopamine neurotransmitter receptor activity, coupled via Gi/Go"/>
    <property type="evidence" value="ECO:0007669"/>
    <property type="project" value="TreeGrafter"/>
</dbReference>
<dbReference type="Pfam" id="PF00001">
    <property type="entry name" value="7tm_1"/>
    <property type="match status" value="1"/>
</dbReference>
<keyword evidence="4 12" id="KW-1133">Transmembrane helix</keyword>
<feature type="transmembrane region" description="Helical" evidence="12">
    <location>
        <begin position="183"/>
        <end position="205"/>
    </location>
</feature>
<feature type="region of interest" description="Disordered" evidence="11">
    <location>
        <begin position="382"/>
        <end position="423"/>
    </location>
</feature>
<protein>
    <recommendedName>
        <fullName evidence="13">G-protein coupled receptors family 1 profile domain-containing protein</fullName>
    </recommendedName>
</protein>
<feature type="transmembrane region" description="Helical" evidence="12">
    <location>
        <begin position="524"/>
        <end position="543"/>
    </location>
</feature>
<dbReference type="PROSITE" id="PS00237">
    <property type="entry name" value="G_PROTEIN_RECEP_F1_1"/>
    <property type="match status" value="1"/>
</dbReference>
<evidence type="ECO:0000256" key="1">
    <source>
        <dbReference type="ARBA" id="ARBA00004651"/>
    </source>
</evidence>
<evidence type="ECO:0000256" key="3">
    <source>
        <dbReference type="ARBA" id="ARBA00022692"/>
    </source>
</evidence>
<feature type="compositionally biased region" description="Basic residues" evidence="11">
    <location>
        <begin position="387"/>
        <end position="413"/>
    </location>
</feature>
<dbReference type="PRINTS" id="PR00237">
    <property type="entry name" value="GPCRRHODOPSN"/>
</dbReference>
<evidence type="ECO:0000313" key="14">
    <source>
        <dbReference type="EMBL" id="KAF8568962.1"/>
    </source>
</evidence>
<evidence type="ECO:0000256" key="6">
    <source>
        <dbReference type="ARBA" id="ARBA00023136"/>
    </source>
</evidence>
<dbReference type="SUPFAM" id="SSF81321">
    <property type="entry name" value="Family A G protein-coupled receptor-like"/>
    <property type="match status" value="1"/>
</dbReference>
<dbReference type="Proteomes" id="UP000699462">
    <property type="component" value="Unassembled WGS sequence"/>
</dbReference>
<feature type="domain" description="G-protein coupled receptors family 1 profile" evidence="13">
    <location>
        <begin position="43"/>
        <end position="540"/>
    </location>
</feature>
<feature type="transmembrane region" description="Helical" evidence="12">
    <location>
        <begin position="26"/>
        <end position="51"/>
    </location>
</feature>
<accession>A0A8T0DNU7</accession>
<evidence type="ECO:0000256" key="12">
    <source>
        <dbReference type="SAM" id="Phobius"/>
    </source>
</evidence>
<comment type="similarity">
    <text evidence="10">Belongs to the G-protein coupled receptor 1 family.</text>
</comment>
<dbReference type="Gene3D" id="1.20.1070.10">
    <property type="entry name" value="Rhodopsin 7-helix transmembrane proteins"/>
    <property type="match status" value="2"/>
</dbReference>
<keyword evidence="8 10" id="KW-0675">Receptor</keyword>
<comment type="caution">
    <text evidence="14">The sequence shown here is derived from an EMBL/GenBank/DDBJ whole genome shotgun (WGS) entry which is preliminary data.</text>
</comment>
<dbReference type="GO" id="GO:0005886">
    <property type="term" value="C:plasma membrane"/>
    <property type="evidence" value="ECO:0007669"/>
    <property type="project" value="UniProtKB-SubCell"/>
</dbReference>
<dbReference type="SMART" id="SM01381">
    <property type="entry name" value="7TM_GPCR_Srsx"/>
    <property type="match status" value="1"/>
</dbReference>
<evidence type="ECO:0000313" key="15">
    <source>
        <dbReference type="Proteomes" id="UP000699462"/>
    </source>
</evidence>
<dbReference type="PANTHER" id="PTHR24248:SF125">
    <property type="entry name" value="DOPAMINE D2-LIKE RECEPTOR"/>
    <property type="match status" value="1"/>
</dbReference>
<sequence>MKLPGSEELIDNLTVPPISQFFTDSYQYWAIILTLVPVATVFGNVLVVLSVFREVTLHTATNYFIVSLAAADIGLAILVMPLSGWVEANHGKWLYGTILCDVFIMFDVMLCSASILNLVAISMDRYVAVTKPIVYSRHSNSTRVAVTIGIAWVLSFLIALPIACGLNNMPHRQPEVCVLYNPVYIIVSSTGSFYIPFVVMIILYYRVFRAIRQRTQIKSNLTNGSKFKSSLLKRAPSENLNLIPATTGLSVTSQNCASSWTEDRQLPQNVDCLTPTSPVDTSAIQVNGYSEKQNIPILIEPSSSEPLPNNDNYSQSNFLQTKEEDDADMTILSTEPSTVKEFQDMEDFRKHLRKRIRHAKRCSLSVLPVQYLGTTGQQVYAYSSSHSSKRHTKQKTKSKFKHSRSQRSLRHKHGEPTTNAQSSVLEQIRCTREPLPVTASSFEEQTKYVLTRLSSQQVQPNLVKEKTTARREKKVTKTLAIVLGVFLICWMPFFTFNVIHAFCFKYPRLQAYIVCHLPRTMDSAAVWLGYINSFLNPIIYTIFNLEFRKAFKKLLHCT</sequence>
<keyword evidence="3 10" id="KW-0812">Transmembrane</keyword>
<evidence type="ECO:0000256" key="7">
    <source>
        <dbReference type="ARBA" id="ARBA00023157"/>
    </source>
</evidence>
<dbReference type="PANTHER" id="PTHR24248">
    <property type="entry name" value="ADRENERGIC RECEPTOR-RELATED G-PROTEIN COUPLED RECEPTOR"/>
    <property type="match status" value="1"/>
</dbReference>
<keyword evidence="7" id="KW-1015">Disulfide bond</keyword>
<name>A0A8T0DNU7_9TREM</name>
<evidence type="ECO:0000256" key="2">
    <source>
        <dbReference type="ARBA" id="ARBA00022475"/>
    </source>
</evidence>
<keyword evidence="5 10" id="KW-0297">G-protein coupled receptor</keyword>
<gene>
    <name evidence="14" type="ORF">P879_02296</name>
</gene>